<evidence type="ECO:0000313" key="2">
    <source>
        <dbReference type="Proteomes" id="UP000693946"/>
    </source>
</evidence>
<sequence length="132" mass="14951">MDTELFVDSVISMIMQCWHSAGSENVRALISTQLFHLMRQSYSSHTQEKSMDMLQQLGVTQSLNNTRETRQCMKSILMPAALHRYLRRTALGAAGYIRRNPRTKSNHLLHNGAAKTCQHSGPIFISVLPVDH</sequence>
<evidence type="ECO:0000313" key="1">
    <source>
        <dbReference type="EMBL" id="KAG7512620.1"/>
    </source>
</evidence>
<keyword evidence="2" id="KW-1185">Reference proteome</keyword>
<proteinExistence type="predicted"/>
<gene>
    <name evidence="1" type="ORF">JOB18_034753</name>
</gene>
<protein>
    <submittedName>
        <fullName evidence="1">Uncharacterized protein</fullName>
    </submittedName>
</protein>
<organism evidence="1 2">
    <name type="scientific">Solea senegalensis</name>
    <name type="common">Senegalese sole</name>
    <dbReference type="NCBI Taxonomy" id="28829"/>
    <lineage>
        <taxon>Eukaryota</taxon>
        <taxon>Metazoa</taxon>
        <taxon>Chordata</taxon>
        <taxon>Craniata</taxon>
        <taxon>Vertebrata</taxon>
        <taxon>Euteleostomi</taxon>
        <taxon>Actinopterygii</taxon>
        <taxon>Neopterygii</taxon>
        <taxon>Teleostei</taxon>
        <taxon>Neoteleostei</taxon>
        <taxon>Acanthomorphata</taxon>
        <taxon>Carangaria</taxon>
        <taxon>Pleuronectiformes</taxon>
        <taxon>Pleuronectoidei</taxon>
        <taxon>Soleidae</taxon>
        <taxon>Solea</taxon>
    </lineage>
</organism>
<reference evidence="1 2" key="1">
    <citation type="journal article" date="2021" name="Sci. Rep.">
        <title>Chromosome anchoring in Senegalese sole (Solea senegalensis) reveals sex-associated markers and genome rearrangements in flatfish.</title>
        <authorList>
            <person name="Guerrero-Cozar I."/>
            <person name="Gomez-Garrido J."/>
            <person name="Berbel C."/>
            <person name="Martinez-Blanch J.F."/>
            <person name="Alioto T."/>
            <person name="Claros M.G."/>
            <person name="Gagnaire P.A."/>
            <person name="Manchado M."/>
        </authorList>
    </citation>
    <scope>NUCLEOTIDE SEQUENCE [LARGE SCALE GENOMIC DNA]</scope>
    <source>
        <strain evidence="1">Sse05_10M</strain>
    </source>
</reference>
<dbReference type="EMBL" id="JAGKHQ010000007">
    <property type="protein sequence ID" value="KAG7512620.1"/>
    <property type="molecule type" value="Genomic_DNA"/>
</dbReference>
<name>A0AAV6S4G6_SOLSE</name>
<dbReference type="Proteomes" id="UP000693946">
    <property type="component" value="Linkage Group LG15"/>
</dbReference>
<accession>A0AAV6S4G6</accession>
<dbReference type="AlphaFoldDB" id="A0AAV6S4G6"/>
<comment type="caution">
    <text evidence="1">The sequence shown here is derived from an EMBL/GenBank/DDBJ whole genome shotgun (WGS) entry which is preliminary data.</text>
</comment>